<dbReference type="OrthoDB" id="347083at2759"/>
<protein>
    <recommendedName>
        <fullName evidence="6">LamG-like jellyroll fold domain-containing protein</fullName>
    </recommendedName>
</protein>
<dbReference type="AlphaFoldDB" id="A0A814ZS20"/>
<evidence type="ECO:0000313" key="3">
    <source>
        <dbReference type="EMBL" id="CAF3685309.1"/>
    </source>
</evidence>
<evidence type="ECO:0000313" key="2">
    <source>
        <dbReference type="EMBL" id="CAF1246054.1"/>
    </source>
</evidence>
<gene>
    <name evidence="4" type="ORF">FNK824_LOCUS10247</name>
    <name evidence="3" type="ORF">OTI717_LOCUS11502</name>
    <name evidence="1" type="ORF">RFH988_LOCUS24092</name>
    <name evidence="2" type="ORF">SEV965_LOCUS23480</name>
</gene>
<dbReference type="Proteomes" id="UP000663874">
    <property type="component" value="Unassembled WGS sequence"/>
</dbReference>
<organism evidence="2 5">
    <name type="scientific">Rotaria sordida</name>
    <dbReference type="NCBI Taxonomy" id="392033"/>
    <lineage>
        <taxon>Eukaryota</taxon>
        <taxon>Metazoa</taxon>
        <taxon>Spiralia</taxon>
        <taxon>Gnathifera</taxon>
        <taxon>Rotifera</taxon>
        <taxon>Eurotatoria</taxon>
        <taxon>Bdelloidea</taxon>
        <taxon>Philodinida</taxon>
        <taxon>Philodinidae</taxon>
        <taxon>Rotaria</taxon>
    </lineage>
</organism>
<dbReference type="Proteomes" id="UP000663882">
    <property type="component" value="Unassembled WGS sequence"/>
</dbReference>
<dbReference type="Pfam" id="PF13385">
    <property type="entry name" value="Laminin_G_3"/>
    <property type="match status" value="1"/>
</dbReference>
<dbReference type="EMBL" id="CAJOAX010001097">
    <property type="protein sequence ID" value="CAF3685309.1"/>
    <property type="molecule type" value="Genomic_DNA"/>
</dbReference>
<dbReference type="EMBL" id="CAJOBE010001134">
    <property type="protein sequence ID" value="CAF3717448.1"/>
    <property type="molecule type" value="Genomic_DNA"/>
</dbReference>
<accession>A0A814ZS20</accession>
<dbReference type="Proteomes" id="UP000663889">
    <property type="component" value="Unassembled WGS sequence"/>
</dbReference>
<dbReference type="EMBL" id="CAJNOU010001737">
    <property type="protein sequence ID" value="CAF1246054.1"/>
    <property type="molecule type" value="Genomic_DNA"/>
</dbReference>
<dbReference type="EMBL" id="CAJNOO010001728">
    <property type="protein sequence ID" value="CAF1191702.1"/>
    <property type="molecule type" value="Genomic_DNA"/>
</dbReference>
<evidence type="ECO:0000313" key="4">
    <source>
        <dbReference type="EMBL" id="CAF3717448.1"/>
    </source>
</evidence>
<evidence type="ECO:0000313" key="5">
    <source>
        <dbReference type="Proteomes" id="UP000663889"/>
    </source>
</evidence>
<name>A0A814ZS20_9BILA</name>
<reference evidence="2" key="1">
    <citation type="submission" date="2021-02" db="EMBL/GenBank/DDBJ databases">
        <authorList>
            <person name="Nowell W R."/>
        </authorList>
    </citation>
    <scope>NUCLEOTIDE SEQUENCE</scope>
</reference>
<proteinExistence type="predicted"/>
<dbReference type="Gene3D" id="2.60.120.200">
    <property type="match status" value="1"/>
</dbReference>
<comment type="caution">
    <text evidence="2">The sequence shown here is derived from an EMBL/GenBank/DDBJ whole genome shotgun (WGS) entry which is preliminary data.</text>
</comment>
<evidence type="ECO:0008006" key="6">
    <source>
        <dbReference type="Google" id="ProtNLM"/>
    </source>
</evidence>
<evidence type="ECO:0000313" key="1">
    <source>
        <dbReference type="EMBL" id="CAF1191702.1"/>
    </source>
</evidence>
<sequence>MIGFNALGRLAIQTLDTNAIYATSLTSPTLPLNQWTHVSMTYSTANGIQLFVNGSFAIRNNSSRNYTASNQMNTITVGTCLQPNTCAFGQTQIVPSQFRGKIDELKIFSRELSISEVGQLAQA</sequence>
<dbReference type="Proteomes" id="UP000663823">
    <property type="component" value="Unassembled WGS sequence"/>
</dbReference>
<dbReference type="SUPFAM" id="SSF49899">
    <property type="entry name" value="Concanavalin A-like lectins/glucanases"/>
    <property type="match status" value="1"/>
</dbReference>
<dbReference type="InterPro" id="IPR013320">
    <property type="entry name" value="ConA-like_dom_sf"/>
</dbReference>